<gene>
    <name evidence="2" type="ORF">GRI68_11760</name>
</gene>
<dbReference type="Proteomes" id="UP000429229">
    <property type="component" value="Unassembled WGS sequence"/>
</dbReference>
<evidence type="ECO:0000313" key="3">
    <source>
        <dbReference type="Proteomes" id="UP000429229"/>
    </source>
</evidence>
<dbReference type="Pfam" id="PF14352">
    <property type="entry name" value="DUF4402"/>
    <property type="match status" value="1"/>
</dbReference>
<keyword evidence="3" id="KW-1185">Reference proteome</keyword>
<accession>A0A6I4U632</accession>
<evidence type="ECO:0000256" key="1">
    <source>
        <dbReference type="SAM" id="SignalP"/>
    </source>
</evidence>
<comment type="caution">
    <text evidence="2">The sequence shown here is derived from an EMBL/GenBank/DDBJ whole genome shotgun (WGS) entry which is preliminary data.</text>
</comment>
<feature type="signal peptide" evidence="1">
    <location>
        <begin position="1"/>
        <end position="21"/>
    </location>
</feature>
<name>A0A6I4U632_9SPHN</name>
<protein>
    <submittedName>
        <fullName evidence="2">DUF4402 domain-containing protein</fullName>
    </submittedName>
</protein>
<evidence type="ECO:0000313" key="2">
    <source>
        <dbReference type="EMBL" id="MXP10854.1"/>
    </source>
</evidence>
<keyword evidence="1" id="KW-0732">Signal</keyword>
<dbReference type="RefSeq" id="WP_160617416.1">
    <property type="nucleotide sequence ID" value="NZ_WTYR01000001.1"/>
</dbReference>
<dbReference type="AlphaFoldDB" id="A0A6I4U632"/>
<organism evidence="2 3">
    <name type="scientific">Alteriqipengyuania halimionae</name>
    <dbReference type="NCBI Taxonomy" id="1926630"/>
    <lineage>
        <taxon>Bacteria</taxon>
        <taxon>Pseudomonadati</taxon>
        <taxon>Pseudomonadota</taxon>
        <taxon>Alphaproteobacteria</taxon>
        <taxon>Sphingomonadales</taxon>
        <taxon>Erythrobacteraceae</taxon>
        <taxon>Alteriqipengyuania</taxon>
    </lineage>
</organism>
<dbReference type="InterPro" id="IPR025514">
    <property type="entry name" value="DUF4402"/>
</dbReference>
<proteinExistence type="predicted"/>
<sequence>MRKLIAIAAAGAALATAPAYAADTETATASVEILPTITLTKASDLDFGTIAVNGAGSATIAASVGASASCSANLVCPGSGSAVASFNAAGTDGVAFTASVDESSIDLVGQTDASESLELDNFTVGYDATKGQTLDGDTPVYVGATLNFNGGESAQVYSGDFNVTAEYQ</sequence>
<feature type="chain" id="PRO_5026114254" evidence="1">
    <location>
        <begin position="22"/>
        <end position="168"/>
    </location>
</feature>
<dbReference type="EMBL" id="WTYR01000001">
    <property type="protein sequence ID" value="MXP10854.1"/>
    <property type="molecule type" value="Genomic_DNA"/>
</dbReference>
<reference evidence="2 3" key="1">
    <citation type="submission" date="2019-12" db="EMBL/GenBank/DDBJ databases">
        <title>Genomic-based taxomic classification of the family Erythrobacteraceae.</title>
        <authorList>
            <person name="Xu L."/>
        </authorList>
    </citation>
    <scope>NUCLEOTIDE SEQUENCE [LARGE SCALE GENOMIC DNA]</scope>
    <source>
        <strain evidence="2 3">LMG 29519</strain>
    </source>
</reference>